<dbReference type="InterPro" id="IPR019826">
    <property type="entry name" value="Carboxylesterase_B_AS"/>
</dbReference>
<keyword evidence="4" id="KW-0443">Lipid metabolism</keyword>
<dbReference type="Pfam" id="PF00135">
    <property type="entry name" value="COesterase"/>
    <property type="match status" value="2"/>
</dbReference>
<dbReference type="EC" id="3.1.1.-" evidence="5"/>
<dbReference type="InterPro" id="IPR050654">
    <property type="entry name" value="AChE-related_enzymes"/>
</dbReference>
<dbReference type="PROSITE" id="PS00941">
    <property type="entry name" value="CARBOXYLESTERASE_B_2"/>
    <property type="match status" value="1"/>
</dbReference>
<name>A0A1E3QAH3_LIPST</name>
<dbReference type="InterPro" id="IPR029058">
    <property type="entry name" value="AB_hydrolase_fold"/>
</dbReference>
<evidence type="ECO:0000256" key="5">
    <source>
        <dbReference type="RuleBase" id="RU361235"/>
    </source>
</evidence>
<evidence type="ECO:0000313" key="7">
    <source>
        <dbReference type="EMBL" id="ODQ74695.1"/>
    </source>
</evidence>
<accession>A0A1E3QAH3</accession>
<dbReference type="GO" id="GO:0016042">
    <property type="term" value="P:lipid catabolic process"/>
    <property type="evidence" value="ECO:0007669"/>
    <property type="project" value="UniProtKB-KW"/>
</dbReference>
<dbReference type="AlphaFoldDB" id="A0A1E3QAH3"/>
<protein>
    <recommendedName>
        <fullName evidence="5">Carboxylic ester hydrolase</fullName>
        <ecNumber evidence="5">3.1.1.-</ecNumber>
    </recommendedName>
</protein>
<keyword evidence="8" id="KW-1185">Reference proteome</keyword>
<comment type="catalytic activity">
    <reaction evidence="1">
        <text>a triacylglycerol + H2O = a diacylglycerol + a fatty acid + H(+)</text>
        <dbReference type="Rhea" id="RHEA:12044"/>
        <dbReference type="ChEBI" id="CHEBI:15377"/>
        <dbReference type="ChEBI" id="CHEBI:15378"/>
        <dbReference type="ChEBI" id="CHEBI:17855"/>
        <dbReference type="ChEBI" id="CHEBI:18035"/>
        <dbReference type="ChEBI" id="CHEBI:28868"/>
        <dbReference type="EC" id="3.1.1.3"/>
    </reaction>
</comment>
<dbReference type="STRING" id="675824.A0A1E3QAH3"/>
<evidence type="ECO:0000256" key="2">
    <source>
        <dbReference type="ARBA" id="ARBA00005964"/>
    </source>
</evidence>
<organism evidence="7 8">
    <name type="scientific">Lipomyces starkeyi NRRL Y-11557</name>
    <dbReference type="NCBI Taxonomy" id="675824"/>
    <lineage>
        <taxon>Eukaryota</taxon>
        <taxon>Fungi</taxon>
        <taxon>Dikarya</taxon>
        <taxon>Ascomycota</taxon>
        <taxon>Saccharomycotina</taxon>
        <taxon>Lipomycetes</taxon>
        <taxon>Lipomycetales</taxon>
        <taxon>Lipomycetaceae</taxon>
        <taxon>Lipomyces</taxon>
    </lineage>
</organism>
<evidence type="ECO:0000313" key="8">
    <source>
        <dbReference type="Proteomes" id="UP000094385"/>
    </source>
</evidence>
<feature type="chain" id="PRO_5009027371" description="Carboxylic ester hydrolase" evidence="5">
    <location>
        <begin position="23"/>
        <end position="509"/>
    </location>
</feature>
<sequence length="509" mass="55528">MLQLINLTKALTLLLSIQFAASAPLCLSNILEVGTTSGTLRGIINGTTPDVRQFLGVPFAQAPLGDLRWMPPVALPSESSSRYIDASKFSMSCSQYESTIPSVYNKFVREFFIQGPSSEDCLTLSIWAPARGSHKLLPVFIYIYGGGLQTGGSSVPYQDPAQWIQRTQSHIVVSIQYRLNIFGFPNAKGLDSQNLGYLDQRAAIEWLQVNIAAFGGDPYKMVLWGQSAGALSTDVQNFAFPHDPIVSGFICDSAAAESPVNSDDFSQSNFTFVAEHFNCSGDSMLPCMRNISSTDIIAFLASYQDSEVSPALSFVAIPDEVVVFSNYTQRMIDGQFSTAPAIFGSNENDGVSLVSLPADPYTMGPNMTAAEDTLLDIIFCPDMTTADHRTKAGRTTFRYQYQGNFTNISPLFWMGAYHSSELPMIFGTSGDFRGPATEFEKATSRKMQDLWLAFANDPLHGVEKLNWPNVTSGYVNAFGGADETARLISAATLDAPCLKRMMPPNARSP</sequence>
<dbReference type="Gene3D" id="3.40.50.1820">
    <property type="entry name" value="alpha/beta hydrolase"/>
    <property type="match status" value="1"/>
</dbReference>
<proteinExistence type="inferred from homology"/>
<dbReference type="EMBL" id="KV454291">
    <property type="protein sequence ID" value="ODQ74695.1"/>
    <property type="molecule type" value="Genomic_DNA"/>
</dbReference>
<keyword evidence="4" id="KW-0442">Lipid degradation</keyword>
<dbReference type="InterPro" id="IPR019819">
    <property type="entry name" value="Carboxylesterase_B_CS"/>
</dbReference>
<comment type="similarity">
    <text evidence="2 5">Belongs to the type-B carboxylesterase/lipase family.</text>
</comment>
<dbReference type="PANTHER" id="PTHR43918:SF4">
    <property type="entry name" value="CARBOXYLIC ESTER HYDROLASE"/>
    <property type="match status" value="1"/>
</dbReference>
<feature type="domain" description="Carboxylesterase type B" evidence="6">
    <location>
        <begin position="376"/>
        <end position="472"/>
    </location>
</feature>
<feature type="signal peptide" evidence="5">
    <location>
        <begin position="1"/>
        <end position="22"/>
    </location>
</feature>
<evidence type="ECO:0000256" key="4">
    <source>
        <dbReference type="ARBA" id="ARBA00022963"/>
    </source>
</evidence>
<evidence type="ECO:0000256" key="3">
    <source>
        <dbReference type="ARBA" id="ARBA00022801"/>
    </source>
</evidence>
<evidence type="ECO:0000259" key="6">
    <source>
        <dbReference type="Pfam" id="PF00135"/>
    </source>
</evidence>
<dbReference type="GO" id="GO:0004806">
    <property type="term" value="F:triacylglycerol lipase activity"/>
    <property type="evidence" value="ECO:0007669"/>
    <property type="project" value="UniProtKB-EC"/>
</dbReference>
<reference evidence="7 8" key="1">
    <citation type="journal article" date="2016" name="Proc. Natl. Acad. Sci. U.S.A.">
        <title>Comparative genomics of biotechnologically important yeasts.</title>
        <authorList>
            <person name="Riley R."/>
            <person name="Haridas S."/>
            <person name="Wolfe K.H."/>
            <person name="Lopes M.R."/>
            <person name="Hittinger C.T."/>
            <person name="Goeker M."/>
            <person name="Salamov A.A."/>
            <person name="Wisecaver J.H."/>
            <person name="Long T.M."/>
            <person name="Calvey C.H."/>
            <person name="Aerts A.L."/>
            <person name="Barry K.W."/>
            <person name="Choi C."/>
            <person name="Clum A."/>
            <person name="Coughlan A.Y."/>
            <person name="Deshpande S."/>
            <person name="Douglass A.P."/>
            <person name="Hanson S.J."/>
            <person name="Klenk H.-P."/>
            <person name="LaButti K.M."/>
            <person name="Lapidus A."/>
            <person name="Lindquist E.A."/>
            <person name="Lipzen A.M."/>
            <person name="Meier-Kolthoff J.P."/>
            <person name="Ohm R.A."/>
            <person name="Otillar R.P."/>
            <person name="Pangilinan J.L."/>
            <person name="Peng Y."/>
            <person name="Rokas A."/>
            <person name="Rosa C.A."/>
            <person name="Scheuner C."/>
            <person name="Sibirny A.A."/>
            <person name="Slot J.C."/>
            <person name="Stielow J.B."/>
            <person name="Sun H."/>
            <person name="Kurtzman C.P."/>
            <person name="Blackwell M."/>
            <person name="Grigoriev I.V."/>
            <person name="Jeffries T.W."/>
        </authorList>
    </citation>
    <scope>NUCLEOTIDE SEQUENCE [LARGE SCALE GENOMIC DNA]</scope>
    <source>
        <strain evidence="7 8">NRRL Y-11557</strain>
    </source>
</reference>
<keyword evidence="3 5" id="KW-0378">Hydrolase</keyword>
<gene>
    <name evidence="7" type="ORF">LIPSTDRAFT_68788</name>
</gene>
<dbReference type="Proteomes" id="UP000094385">
    <property type="component" value="Unassembled WGS sequence"/>
</dbReference>
<evidence type="ECO:0000256" key="1">
    <source>
        <dbReference type="ARBA" id="ARBA00001024"/>
    </source>
</evidence>
<dbReference type="PANTHER" id="PTHR43918">
    <property type="entry name" value="ACETYLCHOLINESTERASE"/>
    <property type="match status" value="1"/>
</dbReference>
<dbReference type="SUPFAM" id="SSF53474">
    <property type="entry name" value="alpha/beta-Hydrolases"/>
    <property type="match status" value="1"/>
</dbReference>
<dbReference type="OrthoDB" id="6846267at2759"/>
<dbReference type="PROSITE" id="PS00122">
    <property type="entry name" value="CARBOXYLESTERASE_B_1"/>
    <property type="match status" value="1"/>
</dbReference>
<dbReference type="InterPro" id="IPR002018">
    <property type="entry name" value="CarbesteraseB"/>
</dbReference>
<feature type="domain" description="Carboxylesterase type B" evidence="6">
    <location>
        <begin position="32"/>
        <end position="356"/>
    </location>
</feature>
<keyword evidence="5" id="KW-0732">Signal</keyword>